<dbReference type="SUPFAM" id="SSF53335">
    <property type="entry name" value="S-adenosyl-L-methionine-dependent methyltransferases"/>
    <property type="match status" value="1"/>
</dbReference>
<dbReference type="PANTHER" id="PTHR37524">
    <property type="entry name" value="RIBOSOMAL RNA LARGE SUBUNIT METHYLTRANSFERASE M"/>
    <property type="match status" value="1"/>
</dbReference>
<dbReference type="Proteomes" id="UP000608071">
    <property type="component" value="Unassembled WGS sequence"/>
</dbReference>
<dbReference type="Pfam" id="PF01728">
    <property type="entry name" value="FtsJ"/>
    <property type="match status" value="1"/>
</dbReference>
<keyword evidence="2" id="KW-0808">Transferase</keyword>
<keyword evidence="2" id="KW-0489">Methyltransferase</keyword>
<evidence type="ECO:0000313" key="2">
    <source>
        <dbReference type="EMBL" id="MBD7968174.1"/>
    </source>
</evidence>
<name>A0ABR8SYK4_9BACL</name>
<dbReference type="InterPro" id="IPR002877">
    <property type="entry name" value="RNA_MeTrfase_FtsJ_dom"/>
</dbReference>
<feature type="domain" description="Ribosomal RNA methyltransferase FtsJ" evidence="1">
    <location>
        <begin position="190"/>
        <end position="281"/>
    </location>
</feature>
<dbReference type="InterPro" id="IPR029063">
    <property type="entry name" value="SAM-dependent_MTases_sf"/>
</dbReference>
<reference evidence="2 3" key="1">
    <citation type="submission" date="2020-08" db="EMBL/GenBank/DDBJ databases">
        <title>A Genomic Blueprint of the Chicken Gut Microbiome.</title>
        <authorList>
            <person name="Gilroy R."/>
            <person name="Ravi A."/>
            <person name="Getino M."/>
            <person name="Pursley I."/>
            <person name="Horton D.L."/>
            <person name="Alikhan N.-F."/>
            <person name="Baker D."/>
            <person name="Gharbi K."/>
            <person name="Hall N."/>
            <person name="Watson M."/>
            <person name="Adriaenssens E.M."/>
            <person name="Foster-Nyarko E."/>
            <person name="Jarju S."/>
            <person name="Secka A."/>
            <person name="Antonio M."/>
            <person name="Oren A."/>
            <person name="Chaudhuri R."/>
            <person name="La Ragione R.M."/>
            <person name="Hildebrand F."/>
            <person name="Pallen M.J."/>
        </authorList>
    </citation>
    <scope>NUCLEOTIDE SEQUENCE [LARGE SCALE GENOMIC DNA]</scope>
    <source>
        <strain evidence="2 3">Sa2BVA9</strain>
    </source>
</reference>
<keyword evidence="3" id="KW-1185">Reference proteome</keyword>
<dbReference type="PANTHER" id="PTHR37524:SF2">
    <property type="entry name" value="RIBOSOMAL RNA METHYLTRANSFERASE FTSJ DOMAIN-CONTAINING PROTEIN"/>
    <property type="match status" value="1"/>
</dbReference>
<organism evidence="2 3">
    <name type="scientific">Paenibacillus gallinarum</name>
    <dbReference type="NCBI Taxonomy" id="2762232"/>
    <lineage>
        <taxon>Bacteria</taxon>
        <taxon>Bacillati</taxon>
        <taxon>Bacillota</taxon>
        <taxon>Bacilli</taxon>
        <taxon>Bacillales</taxon>
        <taxon>Paenibacillaceae</taxon>
        <taxon>Paenibacillus</taxon>
    </lineage>
</organism>
<dbReference type="EMBL" id="JACSQL010000002">
    <property type="protein sequence ID" value="MBD7968174.1"/>
    <property type="molecule type" value="Genomic_DNA"/>
</dbReference>
<dbReference type="Gene3D" id="3.40.50.150">
    <property type="entry name" value="Vaccinia Virus protein VP39"/>
    <property type="match status" value="1"/>
</dbReference>
<dbReference type="GO" id="GO:0032259">
    <property type="term" value="P:methylation"/>
    <property type="evidence" value="ECO:0007669"/>
    <property type="project" value="UniProtKB-KW"/>
</dbReference>
<dbReference type="CDD" id="cd02440">
    <property type="entry name" value="AdoMet_MTases"/>
    <property type="match status" value="1"/>
</dbReference>
<proteinExistence type="predicted"/>
<accession>A0ABR8SYK4</accession>
<evidence type="ECO:0000259" key="1">
    <source>
        <dbReference type="Pfam" id="PF01728"/>
    </source>
</evidence>
<dbReference type="GO" id="GO:0008168">
    <property type="term" value="F:methyltransferase activity"/>
    <property type="evidence" value="ECO:0007669"/>
    <property type="project" value="UniProtKB-KW"/>
</dbReference>
<protein>
    <submittedName>
        <fullName evidence="2">Methyltransferase domain-containing protein</fullName>
    </submittedName>
</protein>
<dbReference type="RefSeq" id="WP_191799364.1">
    <property type="nucleotide sequence ID" value="NZ_JACSQL010000002.1"/>
</dbReference>
<comment type="caution">
    <text evidence="2">The sequence shown here is derived from an EMBL/GenBank/DDBJ whole genome shotgun (WGS) entry which is preliminary data.</text>
</comment>
<evidence type="ECO:0000313" key="3">
    <source>
        <dbReference type="Proteomes" id="UP000608071"/>
    </source>
</evidence>
<sequence length="349" mass="39452">MSNQEQTAEGITTRFICTANHGFAPYAQEELRRMFGTVKSTMLVSGEVFLATLPTSQGEVAELLYQTPPIFLRHLFPIHFEVGMDDQDHAYDQLFRFLLNHSALQEGTFSLQVRKTERSNYEGTSGAFKQHILNGIELLPAQHVVQDADLIVSVYLTEERLYAGVSRAEDNLSDWNGGAVRFQKEDGQISRAKFKLLEAEKTLGIPFSSFHRAVDIGAAPGGWTSFLLERGLEVTAVDPAKMNPVLLKNPRLKYVSKNAGDVKFKENEFDLLVCDMSWSPKLMARLVTDLLYSLRPGGTAVVTVKLMHKKPMALIKEVTSMFEDSRMQIQHAKQLFHNRDEITLYMIKY</sequence>
<gene>
    <name evidence="2" type="ORF">H9647_08865</name>
</gene>